<sequence length="330" mass="36761">MVINNVNNISATENLSRRAFMSTLATAGALLPVAGLANKLLPAKPAKTDRLICIFSKQLQWLSIPEMAKAVAALGYDGIDLTVRKGGHIEPEQAATELPKAIAQIRKAGLEVPMIVTNIFDPQHPLTEPVLKAASQAGVKYYRTDWVEYDPKLGVLKTIAKYKKQVQGLAALNKKYNIHGAYQNHSGTSLGAAVWDLWELLKDVDPRWLGVQYDIMHATAEGGESWENNLELLKNYIHCLDIKDFYWAKKDGKWKHELVPLGQGMVNFKKFFSLVKQYQISGPMSIHLEYDLGGADQGKKQITKPKEEVLAAMKQDLQTLRTLLREAGLV</sequence>
<evidence type="ECO:0000313" key="3">
    <source>
        <dbReference type="Proteomes" id="UP000253919"/>
    </source>
</evidence>
<evidence type="ECO:0000313" key="2">
    <source>
        <dbReference type="EMBL" id="RDC64688.1"/>
    </source>
</evidence>
<dbReference type="SUPFAM" id="SSF51658">
    <property type="entry name" value="Xylose isomerase-like"/>
    <property type="match status" value="1"/>
</dbReference>
<comment type="caution">
    <text evidence="2">The sequence shown here is derived from an EMBL/GenBank/DDBJ whole genome shotgun (WGS) entry which is preliminary data.</text>
</comment>
<reference evidence="2 3" key="1">
    <citation type="submission" date="2018-04" db="EMBL/GenBank/DDBJ databases">
        <title>Adhaeribacter sp. HMF7616 genome sequencing and assembly.</title>
        <authorList>
            <person name="Kang H."/>
            <person name="Kang J."/>
            <person name="Cha I."/>
            <person name="Kim H."/>
            <person name="Joh K."/>
        </authorList>
    </citation>
    <scope>NUCLEOTIDE SEQUENCE [LARGE SCALE GENOMIC DNA]</scope>
    <source>
        <strain evidence="2 3">HMF7616</strain>
    </source>
</reference>
<proteinExistence type="predicted"/>
<dbReference type="InterPro" id="IPR013022">
    <property type="entry name" value="Xyl_isomerase-like_TIM-brl"/>
</dbReference>
<protein>
    <recommendedName>
        <fullName evidence="1">Xylose isomerase-like TIM barrel domain-containing protein</fullName>
    </recommendedName>
</protein>
<dbReference type="PROSITE" id="PS51318">
    <property type="entry name" value="TAT"/>
    <property type="match status" value="1"/>
</dbReference>
<dbReference type="InterPro" id="IPR036237">
    <property type="entry name" value="Xyl_isomerase-like_sf"/>
</dbReference>
<dbReference type="Pfam" id="PF01261">
    <property type="entry name" value="AP_endonuc_2"/>
    <property type="match status" value="1"/>
</dbReference>
<dbReference type="InterPro" id="IPR050312">
    <property type="entry name" value="IolE/XylAMocC-like"/>
</dbReference>
<dbReference type="PANTHER" id="PTHR12110">
    <property type="entry name" value="HYDROXYPYRUVATE ISOMERASE"/>
    <property type="match status" value="1"/>
</dbReference>
<dbReference type="Gene3D" id="3.20.20.150">
    <property type="entry name" value="Divalent-metal-dependent TIM barrel enzymes"/>
    <property type="match status" value="1"/>
</dbReference>
<dbReference type="RefSeq" id="WP_115373807.1">
    <property type="nucleotide sequence ID" value="NZ_QASA01000001.1"/>
</dbReference>
<name>A0A369QR76_9BACT</name>
<dbReference type="Proteomes" id="UP000253919">
    <property type="component" value="Unassembled WGS sequence"/>
</dbReference>
<feature type="domain" description="Xylose isomerase-like TIM barrel" evidence="1">
    <location>
        <begin position="69"/>
        <end position="297"/>
    </location>
</feature>
<evidence type="ECO:0000259" key="1">
    <source>
        <dbReference type="Pfam" id="PF01261"/>
    </source>
</evidence>
<dbReference type="AlphaFoldDB" id="A0A369QR76"/>
<dbReference type="OrthoDB" id="2561798at2"/>
<dbReference type="EMBL" id="QASA01000001">
    <property type="protein sequence ID" value="RDC64688.1"/>
    <property type="molecule type" value="Genomic_DNA"/>
</dbReference>
<gene>
    <name evidence="2" type="ORF">AHMF7616_03304</name>
</gene>
<accession>A0A369QR76</accession>
<dbReference type="InterPro" id="IPR006311">
    <property type="entry name" value="TAT_signal"/>
</dbReference>
<keyword evidence="3" id="KW-1185">Reference proteome</keyword>
<dbReference type="PANTHER" id="PTHR12110:SF41">
    <property type="entry name" value="INOSOSE DEHYDRATASE"/>
    <property type="match status" value="1"/>
</dbReference>
<organism evidence="2 3">
    <name type="scientific">Adhaeribacter pallidiroseus</name>
    <dbReference type="NCBI Taxonomy" id="2072847"/>
    <lineage>
        <taxon>Bacteria</taxon>
        <taxon>Pseudomonadati</taxon>
        <taxon>Bacteroidota</taxon>
        <taxon>Cytophagia</taxon>
        <taxon>Cytophagales</taxon>
        <taxon>Hymenobacteraceae</taxon>
        <taxon>Adhaeribacter</taxon>
    </lineage>
</organism>